<dbReference type="CDD" id="cd17328">
    <property type="entry name" value="MFS_spinster_like"/>
    <property type="match status" value="1"/>
</dbReference>
<dbReference type="PANTHER" id="PTHR23505">
    <property type="entry name" value="SPINSTER"/>
    <property type="match status" value="1"/>
</dbReference>
<keyword evidence="5 7" id="KW-0472">Membrane</keyword>
<comment type="subcellular location">
    <subcellularLocation>
        <location evidence="1">Membrane</location>
        <topology evidence="1">Multi-pass membrane protein</topology>
    </subcellularLocation>
</comment>
<dbReference type="InterPro" id="IPR036259">
    <property type="entry name" value="MFS_trans_sf"/>
</dbReference>
<dbReference type="WBParaSite" id="nOo.2.0.1.t06842-RA">
    <property type="protein sequence ID" value="nOo.2.0.1.t06842-RA"/>
    <property type="gene ID" value="nOo.2.0.1.g06842"/>
</dbReference>
<reference evidence="11" key="1">
    <citation type="submission" date="2016-06" db="UniProtKB">
        <authorList>
            <consortium name="WormBaseParasite"/>
        </authorList>
    </citation>
    <scope>IDENTIFICATION</scope>
</reference>
<dbReference type="InterPro" id="IPR044770">
    <property type="entry name" value="MFS_spinster-like"/>
</dbReference>
<reference evidence="9 10" key="2">
    <citation type="submission" date="2018-08" db="EMBL/GenBank/DDBJ databases">
        <authorList>
            <person name="Laetsch R D."/>
            <person name="Stevens L."/>
            <person name="Kumar S."/>
            <person name="Blaxter L. M."/>
        </authorList>
    </citation>
    <scope>NUCLEOTIDE SEQUENCE [LARGE SCALE GENOMIC DNA]</scope>
</reference>
<evidence type="ECO:0000313" key="9">
    <source>
        <dbReference type="EMBL" id="VDK83891.1"/>
    </source>
</evidence>
<evidence type="ECO:0000256" key="7">
    <source>
        <dbReference type="SAM" id="Phobius"/>
    </source>
</evidence>
<dbReference type="OrthoDB" id="6770063at2759"/>
<dbReference type="Gene3D" id="1.20.1250.20">
    <property type="entry name" value="MFS general substrate transporter like domains"/>
    <property type="match status" value="1"/>
</dbReference>
<evidence type="ECO:0000256" key="1">
    <source>
        <dbReference type="ARBA" id="ARBA00004141"/>
    </source>
</evidence>
<keyword evidence="2" id="KW-0813">Transport</keyword>
<evidence type="ECO:0000256" key="4">
    <source>
        <dbReference type="ARBA" id="ARBA00022989"/>
    </source>
</evidence>
<dbReference type="GO" id="GO:0016020">
    <property type="term" value="C:membrane"/>
    <property type="evidence" value="ECO:0007669"/>
    <property type="project" value="UniProtKB-SubCell"/>
</dbReference>
<proteinExistence type="inferred from homology"/>
<dbReference type="PROSITE" id="PS50850">
    <property type="entry name" value="MFS"/>
    <property type="match status" value="1"/>
</dbReference>
<feature type="transmembrane region" description="Helical" evidence="7">
    <location>
        <begin position="291"/>
        <end position="309"/>
    </location>
</feature>
<feature type="transmembrane region" description="Helical" evidence="7">
    <location>
        <begin position="114"/>
        <end position="139"/>
    </location>
</feature>
<feature type="transmembrane region" description="Helical" evidence="7">
    <location>
        <begin position="78"/>
        <end position="102"/>
    </location>
</feature>
<gene>
    <name evidence="9" type="ORF">NOO_LOCUS6842</name>
</gene>
<dbReference type="InterPro" id="IPR020846">
    <property type="entry name" value="MFS_dom"/>
</dbReference>
<sequence length="458" mass="50517">MDRFTVAGVLTEVQEFFSIDDTGAGLLQTVFIIFYMIFAPLVGFFGDRYNRKWIMITGIAIWILAVLASSFVPANSFWLFLLLRGVVGIGEASYSIVAPTIIGDLFTASTRSRAVMFFYFAIPVGSGMGYIVSAIVASLFGGWQWGLRITPILGVLCIIFVIVGMKEPKRGEAENAFPNNFQQTSYWKDIKAILTIPTYVYTTFACTSVVFVAGTLTWWVPAAIEHSVAMQQNLSSTHELSNEQKNGIALSFGVITVIGGILGVSGGTALSQLLLHGKWCCKPFKTNRANPLVCAFGSIFATPFLFMALKVTNFNFTMIFVFLTVLSLCLNWATNVDLLLDIIIPQRRSVANSWQILISHLFGDASGPYIVGLVSDWIRGSETTPAASYHSLATAFYIPNLLLLVSVVLYIASSISFVNDRKKFLKQIDQLSKYGNPNAKYNRKVVDIENGTKIDTFQ</sequence>
<dbReference type="Pfam" id="PF07690">
    <property type="entry name" value="MFS_1"/>
    <property type="match status" value="1"/>
</dbReference>
<evidence type="ECO:0000313" key="10">
    <source>
        <dbReference type="Proteomes" id="UP000271087"/>
    </source>
</evidence>
<feature type="transmembrane region" description="Helical" evidence="7">
    <location>
        <begin position="145"/>
        <end position="165"/>
    </location>
</feature>
<evidence type="ECO:0000256" key="6">
    <source>
        <dbReference type="ARBA" id="ARBA00024338"/>
    </source>
</evidence>
<feature type="transmembrane region" description="Helical" evidence="7">
    <location>
        <begin position="315"/>
        <end position="333"/>
    </location>
</feature>
<dbReference type="STRING" id="42157.A0A182EFH6"/>
<comment type="similarity">
    <text evidence="6">Belongs to the major facilitator superfamily. Spinster (TC 2.A.1.49) family.</text>
</comment>
<evidence type="ECO:0000259" key="8">
    <source>
        <dbReference type="PROSITE" id="PS50850"/>
    </source>
</evidence>
<feature type="transmembrane region" description="Helical" evidence="7">
    <location>
        <begin position="395"/>
        <end position="418"/>
    </location>
</feature>
<evidence type="ECO:0000256" key="5">
    <source>
        <dbReference type="ARBA" id="ARBA00023136"/>
    </source>
</evidence>
<dbReference type="Proteomes" id="UP000271087">
    <property type="component" value="Unassembled WGS sequence"/>
</dbReference>
<feature type="transmembrane region" description="Helical" evidence="7">
    <location>
        <begin position="53"/>
        <end position="72"/>
    </location>
</feature>
<organism evidence="11">
    <name type="scientific">Onchocerca ochengi</name>
    <name type="common">Filarial nematode worm</name>
    <dbReference type="NCBI Taxonomy" id="42157"/>
    <lineage>
        <taxon>Eukaryota</taxon>
        <taxon>Metazoa</taxon>
        <taxon>Ecdysozoa</taxon>
        <taxon>Nematoda</taxon>
        <taxon>Chromadorea</taxon>
        <taxon>Rhabditida</taxon>
        <taxon>Spirurina</taxon>
        <taxon>Spiruromorpha</taxon>
        <taxon>Filarioidea</taxon>
        <taxon>Onchocercidae</taxon>
        <taxon>Onchocerca</taxon>
    </lineage>
</organism>
<feature type="transmembrane region" description="Helical" evidence="7">
    <location>
        <begin position="26"/>
        <end position="46"/>
    </location>
</feature>
<dbReference type="GO" id="GO:0022857">
    <property type="term" value="F:transmembrane transporter activity"/>
    <property type="evidence" value="ECO:0007669"/>
    <property type="project" value="InterPro"/>
</dbReference>
<evidence type="ECO:0000313" key="11">
    <source>
        <dbReference type="WBParaSite" id="nOo.2.0.1.t06842-RA"/>
    </source>
</evidence>
<name>A0A182EFH6_ONCOC</name>
<keyword evidence="10" id="KW-1185">Reference proteome</keyword>
<feature type="domain" description="Major facilitator superfamily (MFS) profile" evidence="8">
    <location>
        <begin position="1"/>
        <end position="418"/>
    </location>
</feature>
<protein>
    <submittedName>
        <fullName evidence="11">MFS domain-containing protein</fullName>
    </submittedName>
</protein>
<feature type="transmembrane region" description="Helical" evidence="7">
    <location>
        <begin position="354"/>
        <end position="375"/>
    </location>
</feature>
<dbReference type="SUPFAM" id="SSF103473">
    <property type="entry name" value="MFS general substrate transporter"/>
    <property type="match status" value="1"/>
</dbReference>
<evidence type="ECO:0000256" key="2">
    <source>
        <dbReference type="ARBA" id="ARBA00022448"/>
    </source>
</evidence>
<keyword evidence="4 7" id="KW-1133">Transmembrane helix</keyword>
<dbReference type="AlphaFoldDB" id="A0A182EFH6"/>
<dbReference type="PANTHER" id="PTHR23505:SF79">
    <property type="entry name" value="PROTEIN SPINSTER"/>
    <property type="match status" value="1"/>
</dbReference>
<keyword evidence="3 7" id="KW-0812">Transmembrane</keyword>
<evidence type="ECO:0000256" key="3">
    <source>
        <dbReference type="ARBA" id="ARBA00022692"/>
    </source>
</evidence>
<feature type="transmembrane region" description="Helical" evidence="7">
    <location>
        <begin position="198"/>
        <end position="220"/>
    </location>
</feature>
<dbReference type="EMBL" id="UYRW01002237">
    <property type="protein sequence ID" value="VDK83891.1"/>
    <property type="molecule type" value="Genomic_DNA"/>
</dbReference>
<accession>A0A182EFH6</accession>
<feature type="transmembrane region" description="Helical" evidence="7">
    <location>
        <begin position="248"/>
        <end position="270"/>
    </location>
</feature>
<dbReference type="InterPro" id="IPR011701">
    <property type="entry name" value="MFS"/>
</dbReference>